<feature type="domain" description="Radical SAM core" evidence="13">
    <location>
        <begin position="112"/>
        <end position="342"/>
    </location>
</feature>
<dbReference type="GO" id="GO:0030488">
    <property type="term" value="P:tRNA methylation"/>
    <property type="evidence" value="ECO:0007669"/>
    <property type="project" value="UniProtKB-UniRule"/>
</dbReference>
<evidence type="ECO:0000256" key="8">
    <source>
        <dbReference type="ARBA" id="ARBA00022694"/>
    </source>
</evidence>
<keyword evidence="8 12" id="KW-0819">tRNA processing</keyword>
<evidence type="ECO:0000256" key="7">
    <source>
        <dbReference type="ARBA" id="ARBA00022691"/>
    </source>
</evidence>
<dbReference type="GO" id="GO:0070040">
    <property type="term" value="F:rRNA (adenine(2503)-C2-)-methyltransferase activity"/>
    <property type="evidence" value="ECO:0007669"/>
    <property type="project" value="UniProtKB-UniRule"/>
</dbReference>
<name>A0A8I0AKL6_9FIRM</name>
<dbReference type="GO" id="GO:0005737">
    <property type="term" value="C:cytoplasm"/>
    <property type="evidence" value="ECO:0007669"/>
    <property type="project" value="UniProtKB-SubCell"/>
</dbReference>
<keyword evidence="3 12" id="KW-0963">Cytoplasm</keyword>
<dbReference type="Gene3D" id="3.20.20.70">
    <property type="entry name" value="Aldolase class I"/>
    <property type="match status" value="1"/>
</dbReference>
<dbReference type="SFLD" id="SFLDF00275">
    <property type="entry name" value="adenosine_C2_methyltransferase"/>
    <property type="match status" value="1"/>
</dbReference>
<dbReference type="AlphaFoldDB" id="A0A8I0AKL6"/>
<keyword evidence="2 12" id="KW-0004">4Fe-4S</keyword>
<evidence type="ECO:0000313" key="14">
    <source>
        <dbReference type="EMBL" id="MBC5662686.1"/>
    </source>
</evidence>
<dbReference type="InterPro" id="IPR004383">
    <property type="entry name" value="rRNA_lsu_MTrfase_RlmN/Cfr"/>
</dbReference>
<dbReference type="RefSeq" id="WP_117784977.1">
    <property type="nucleotide sequence ID" value="NZ_JACOOX010000003.1"/>
</dbReference>
<dbReference type="GO" id="GO:0000049">
    <property type="term" value="F:tRNA binding"/>
    <property type="evidence" value="ECO:0007669"/>
    <property type="project" value="UniProtKB-UniRule"/>
</dbReference>
<evidence type="ECO:0000313" key="15">
    <source>
        <dbReference type="Proteomes" id="UP000615234"/>
    </source>
</evidence>
<dbReference type="GO" id="GO:0070475">
    <property type="term" value="P:rRNA base methylation"/>
    <property type="evidence" value="ECO:0007669"/>
    <property type="project" value="UniProtKB-UniRule"/>
</dbReference>
<dbReference type="InterPro" id="IPR027492">
    <property type="entry name" value="RNA_MTrfase_RlmN"/>
</dbReference>
<evidence type="ECO:0000259" key="13">
    <source>
        <dbReference type="PROSITE" id="PS51918"/>
    </source>
</evidence>
<organism evidence="14 15">
    <name type="scientific">Coprococcus hominis</name>
    <name type="common">ex Liu et al. 2022</name>
    <dbReference type="NCBI Taxonomy" id="2763039"/>
    <lineage>
        <taxon>Bacteria</taxon>
        <taxon>Bacillati</taxon>
        <taxon>Bacillota</taxon>
        <taxon>Clostridia</taxon>
        <taxon>Lachnospirales</taxon>
        <taxon>Lachnospiraceae</taxon>
        <taxon>Coprococcus</taxon>
    </lineage>
</organism>
<dbReference type="GO" id="GO:0046872">
    <property type="term" value="F:metal ion binding"/>
    <property type="evidence" value="ECO:0007669"/>
    <property type="project" value="UniProtKB-KW"/>
</dbReference>
<dbReference type="CDD" id="cd01335">
    <property type="entry name" value="Radical_SAM"/>
    <property type="match status" value="1"/>
</dbReference>
<evidence type="ECO:0000256" key="3">
    <source>
        <dbReference type="ARBA" id="ARBA00022490"/>
    </source>
</evidence>
<keyword evidence="11 12" id="KW-0411">Iron-sulfur</keyword>
<evidence type="ECO:0000256" key="2">
    <source>
        <dbReference type="ARBA" id="ARBA00022485"/>
    </source>
</evidence>
<evidence type="ECO:0000256" key="1">
    <source>
        <dbReference type="ARBA" id="ARBA00004496"/>
    </source>
</evidence>
<keyword evidence="15" id="KW-1185">Reference proteome</keyword>
<dbReference type="Pfam" id="PF21016">
    <property type="entry name" value="RlmN_N"/>
    <property type="match status" value="1"/>
</dbReference>
<dbReference type="PIRSF" id="PIRSF006004">
    <property type="entry name" value="CHP00048"/>
    <property type="match status" value="1"/>
</dbReference>
<dbReference type="GO" id="GO:0002935">
    <property type="term" value="F:tRNA (adenine(37)-C2)-methyltransferase activity"/>
    <property type="evidence" value="ECO:0007669"/>
    <property type="project" value="UniProtKB-UniRule"/>
</dbReference>
<keyword evidence="7 12" id="KW-0949">S-adenosyl-L-methionine</keyword>
<evidence type="ECO:0000256" key="12">
    <source>
        <dbReference type="HAMAP-Rule" id="MF_01849"/>
    </source>
</evidence>
<keyword evidence="9 12" id="KW-0479">Metal-binding</keyword>
<accession>A0A8I0AKL6</accession>
<feature type="binding site" evidence="12">
    <location>
        <position position="130"/>
    </location>
    <ligand>
        <name>[4Fe-4S] cluster</name>
        <dbReference type="ChEBI" id="CHEBI:49883"/>
        <note>4Fe-4S-S-AdoMet</note>
    </ligand>
</feature>
<feature type="active site" description="Proton acceptor" evidence="12">
    <location>
        <position position="106"/>
    </location>
</feature>
<dbReference type="Gene3D" id="1.10.150.530">
    <property type="match status" value="1"/>
</dbReference>
<dbReference type="InterPro" id="IPR040072">
    <property type="entry name" value="Methyltransferase_A"/>
</dbReference>
<comment type="catalytic activity">
    <reaction evidence="12">
        <text>adenosine(2503) in 23S rRNA + 2 reduced [2Fe-2S]-[ferredoxin] + 2 S-adenosyl-L-methionine = 2-methyladenosine(2503) in 23S rRNA + 5'-deoxyadenosine + L-methionine + 2 oxidized [2Fe-2S]-[ferredoxin] + S-adenosyl-L-homocysteine</text>
        <dbReference type="Rhea" id="RHEA:42916"/>
        <dbReference type="Rhea" id="RHEA-COMP:10000"/>
        <dbReference type="Rhea" id="RHEA-COMP:10001"/>
        <dbReference type="Rhea" id="RHEA-COMP:10152"/>
        <dbReference type="Rhea" id="RHEA-COMP:10282"/>
        <dbReference type="ChEBI" id="CHEBI:17319"/>
        <dbReference type="ChEBI" id="CHEBI:33737"/>
        <dbReference type="ChEBI" id="CHEBI:33738"/>
        <dbReference type="ChEBI" id="CHEBI:57844"/>
        <dbReference type="ChEBI" id="CHEBI:57856"/>
        <dbReference type="ChEBI" id="CHEBI:59789"/>
        <dbReference type="ChEBI" id="CHEBI:74411"/>
        <dbReference type="ChEBI" id="CHEBI:74497"/>
        <dbReference type="EC" id="2.1.1.192"/>
    </reaction>
</comment>
<comment type="miscellaneous">
    <text evidence="12">Reaction proceeds by a ping-pong mechanism involving intermediate methylation of a conserved cysteine residue.</text>
</comment>
<dbReference type="NCBIfam" id="TIGR00048">
    <property type="entry name" value="rRNA_mod_RlmN"/>
    <property type="match status" value="1"/>
</dbReference>
<keyword evidence="5 12" id="KW-0489">Methyltransferase</keyword>
<feature type="binding site" evidence="12">
    <location>
        <position position="133"/>
    </location>
    <ligand>
        <name>[4Fe-4S] cluster</name>
        <dbReference type="ChEBI" id="CHEBI:49883"/>
        <note>4Fe-4S-S-AdoMet</note>
    </ligand>
</feature>
<feature type="binding site" evidence="12">
    <location>
        <begin position="173"/>
        <end position="174"/>
    </location>
    <ligand>
        <name>S-adenosyl-L-methionine</name>
        <dbReference type="ChEBI" id="CHEBI:59789"/>
    </ligand>
</feature>
<comment type="function">
    <text evidence="12">Specifically methylates position 2 of adenine 2503 in 23S rRNA and position 2 of adenine 37 in tRNAs.</text>
</comment>
<dbReference type="GO" id="GO:0051539">
    <property type="term" value="F:4 iron, 4 sulfur cluster binding"/>
    <property type="evidence" value="ECO:0007669"/>
    <property type="project" value="UniProtKB-UniRule"/>
</dbReference>
<sequence length="361" mass="41560">MVQEEKDMFTEIEDIKKLDIRSMMFDELAVWVKAVGQPAFRAKQIFEWVHEKGIADAEEMTNVPKKLIEEIKKQGMHGVEEVTRLVSKQDGTNKFLFRLQDGNVLESVLMRYKHGNSVCISSQVGCRMGCRFCASTIGGLIRNLEASEMLDQIYAIERITGERVSNIVVMGTGEPLDNYDNLIRFIRIINDERGKNISQRNITVSSCGLVPQIKKLADEELSITFALSLHSPTDEDRRKLLPIANKYSIAELMEVCRYYFEKTGRRVTFEYSLVKDENDTPEHAYKLAELLKNMHGHVNLIPVNPIKEREYCRSLGDSVEKFKYILEKKDINVTIRRSMGRDIDAACGQLRRKYEEAKETF</sequence>
<feature type="binding site" evidence="12">
    <location>
        <position position="205"/>
    </location>
    <ligand>
        <name>S-adenosyl-L-methionine</name>
        <dbReference type="ChEBI" id="CHEBI:59789"/>
    </ligand>
</feature>
<feature type="active site" description="S-methylcysteine intermediate" evidence="12">
    <location>
        <position position="347"/>
    </location>
</feature>
<feature type="binding site" evidence="12">
    <location>
        <position position="304"/>
    </location>
    <ligand>
        <name>S-adenosyl-L-methionine</name>
        <dbReference type="ChEBI" id="CHEBI:59789"/>
    </ligand>
</feature>
<keyword evidence="10 12" id="KW-0408">Iron</keyword>
<comment type="caution">
    <text evidence="14">The sequence shown here is derived from an EMBL/GenBank/DDBJ whole genome shotgun (WGS) entry which is preliminary data.</text>
</comment>
<evidence type="ECO:0000256" key="6">
    <source>
        <dbReference type="ARBA" id="ARBA00022679"/>
    </source>
</evidence>
<dbReference type="SFLD" id="SFLDS00029">
    <property type="entry name" value="Radical_SAM"/>
    <property type="match status" value="1"/>
</dbReference>
<protein>
    <recommendedName>
        <fullName evidence="12">Probable dual-specificity RNA methyltransferase RlmN</fullName>
        <ecNumber evidence="12">2.1.1.192</ecNumber>
    </recommendedName>
    <alternativeName>
        <fullName evidence="12">23S rRNA (adenine(2503)-C(2))-methyltransferase</fullName>
    </alternativeName>
    <alternativeName>
        <fullName evidence="12">23S rRNA m2A2503 methyltransferase</fullName>
    </alternativeName>
    <alternativeName>
        <fullName evidence="12">Ribosomal RNA large subunit methyltransferase N</fullName>
    </alternativeName>
    <alternativeName>
        <fullName evidence="12">tRNA (adenine(37)-C(2))-methyltransferase</fullName>
    </alternativeName>
    <alternativeName>
        <fullName evidence="12">tRNA m2A37 methyltransferase</fullName>
    </alternativeName>
</protein>
<evidence type="ECO:0000256" key="11">
    <source>
        <dbReference type="ARBA" id="ARBA00023014"/>
    </source>
</evidence>
<dbReference type="FunFam" id="3.20.20.70:FF:000014">
    <property type="entry name" value="Probable dual-specificity RNA methyltransferase RlmN"/>
    <property type="match status" value="1"/>
</dbReference>
<dbReference type="Pfam" id="PF04055">
    <property type="entry name" value="Radical_SAM"/>
    <property type="match status" value="1"/>
</dbReference>
<reference evidence="14 15" key="1">
    <citation type="submission" date="2020-08" db="EMBL/GenBank/DDBJ databases">
        <title>Genome public.</title>
        <authorList>
            <person name="Liu C."/>
            <person name="Sun Q."/>
        </authorList>
    </citation>
    <scope>NUCLEOTIDE SEQUENCE [LARGE SCALE GENOMIC DNA]</scope>
    <source>
        <strain evidence="14 15">NSJ-10</strain>
    </source>
</reference>
<evidence type="ECO:0000256" key="4">
    <source>
        <dbReference type="ARBA" id="ARBA00022552"/>
    </source>
</evidence>
<keyword evidence="12" id="KW-1015">Disulfide bond</keyword>
<dbReference type="HAMAP" id="MF_01849">
    <property type="entry name" value="RNA_methyltr_RlmN"/>
    <property type="match status" value="1"/>
</dbReference>
<feature type="binding site" evidence="12">
    <location>
        <begin position="228"/>
        <end position="230"/>
    </location>
    <ligand>
        <name>S-adenosyl-L-methionine</name>
        <dbReference type="ChEBI" id="CHEBI:59789"/>
    </ligand>
</feature>
<comment type="caution">
    <text evidence="12">Lacks conserved residue(s) required for the propagation of feature annotation.</text>
</comment>
<dbReference type="EMBL" id="JACOOX010000003">
    <property type="protein sequence ID" value="MBC5662686.1"/>
    <property type="molecule type" value="Genomic_DNA"/>
</dbReference>
<comment type="similarity">
    <text evidence="12">Belongs to the radical SAM superfamily. RlmN family.</text>
</comment>
<keyword evidence="4 12" id="KW-0698">rRNA processing</keyword>
<dbReference type="Proteomes" id="UP000615234">
    <property type="component" value="Unassembled WGS sequence"/>
</dbReference>
<proteinExistence type="inferred from homology"/>
<evidence type="ECO:0000256" key="9">
    <source>
        <dbReference type="ARBA" id="ARBA00022723"/>
    </source>
</evidence>
<evidence type="ECO:0000256" key="5">
    <source>
        <dbReference type="ARBA" id="ARBA00022603"/>
    </source>
</evidence>
<comment type="cofactor">
    <cofactor evidence="12">
        <name>[4Fe-4S] cluster</name>
        <dbReference type="ChEBI" id="CHEBI:49883"/>
    </cofactor>
    <text evidence="12">Binds 1 [4Fe-4S] cluster. The cluster is coordinated with 3 cysteines and an exchangeable S-adenosyl-L-methionine.</text>
</comment>
<dbReference type="InterPro" id="IPR058240">
    <property type="entry name" value="rSAM_sf"/>
</dbReference>
<gene>
    <name evidence="12 14" type="primary">rlmN</name>
    <name evidence="14" type="ORF">H8S09_07240</name>
</gene>
<dbReference type="PANTHER" id="PTHR30544">
    <property type="entry name" value="23S RRNA METHYLTRANSFERASE"/>
    <property type="match status" value="1"/>
</dbReference>
<evidence type="ECO:0000256" key="10">
    <source>
        <dbReference type="ARBA" id="ARBA00023004"/>
    </source>
</evidence>
<dbReference type="PROSITE" id="PS51918">
    <property type="entry name" value="RADICAL_SAM"/>
    <property type="match status" value="1"/>
</dbReference>
<dbReference type="InterPro" id="IPR048641">
    <property type="entry name" value="RlmN_N"/>
</dbReference>
<dbReference type="InterPro" id="IPR007197">
    <property type="entry name" value="rSAM"/>
</dbReference>
<comment type="subcellular location">
    <subcellularLocation>
        <location evidence="1 12">Cytoplasm</location>
    </subcellularLocation>
</comment>
<comment type="catalytic activity">
    <reaction evidence="12">
        <text>adenosine(37) in tRNA + 2 reduced [2Fe-2S]-[ferredoxin] + 2 S-adenosyl-L-methionine = 2-methyladenosine(37) in tRNA + 5'-deoxyadenosine + L-methionine + 2 oxidized [2Fe-2S]-[ferredoxin] + S-adenosyl-L-homocysteine</text>
        <dbReference type="Rhea" id="RHEA:43332"/>
        <dbReference type="Rhea" id="RHEA-COMP:10000"/>
        <dbReference type="Rhea" id="RHEA-COMP:10001"/>
        <dbReference type="Rhea" id="RHEA-COMP:10162"/>
        <dbReference type="Rhea" id="RHEA-COMP:10485"/>
        <dbReference type="ChEBI" id="CHEBI:17319"/>
        <dbReference type="ChEBI" id="CHEBI:33737"/>
        <dbReference type="ChEBI" id="CHEBI:33738"/>
        <dbReference type="ChEBI" id="CHEBI:57844"/>
        <dbReference type="ChEBI" id="CHEBI:57856"/>
        <dbReference type="ChEBI" id="CHEBI:59789"/>
        <dbReference type="ChEBI" id="CHEBI:74411"/>
        <dbReference type="ChEBI" id="CHEBI:74497"/>
        <dbReference type="EC" id="2.1.1.192"/>
    </reaction>
</comment>
<dbReference type="PANTHER" id="PTHR30544:SF5">
    <property type="entry name" value="RADICAL SAM CORE DOMAIN-CONTAINING PROTEIN"/>
    <property type="match status" value="1"/>
</dbReference>
<dbReference type="GO" id="GO:0019843">
    <property type="term" value="F:rRNA binding"/>
    <property type="evidence" value="ECO:0007669"/>
    <property type="project" value="UniProtKB-UniRule"/>
</dbReference>
<dbReference type="SFLD" id="SFLDG01062">
    <property type="entry name" value="methyltransferase_(Class_A)"/>
    <property type="match status" value="1"/>
</dbReference>
<dbReference type="EC" id="2.1.1.192" evidence="12"/>
<dbReference type="SUPFAM" id="SSF102114">
    <property type="entry name" value="Radical SAM enzymes"/>
    <property type="match status" value="1"/>
</dbReference>
<dbReference type="InterPro" id="IPR013785">
    <property type="entry name" value="Aldolase_TIM"/>
</dbReference>
<feature type="binding site" evidence="12">
    <location>
        <position position="126"/>
    </location>
    <ligand>
        <name>[4Fe-4S] cluster</name>
        <dbReference type="ChEBI" id="CHEBI:49883"/>
        <note>4Fe-4S-S-AdoMet</note>
    </ligand>
</feature>
<keyword evidence="6 12" id="KW-0808">Transferase</keyword>